<feature type="compositionally biased region" description="Low complexity" evidence="3">
    <location>
        <begin position="18"/>
        <end position="38"/>
    </location>
</feature>
<dbReference type="GO" id="GO:0007165">
    <property type="term" value="P:signal transduction"/>
    <property type="evidence" value="ECO:0007669"/>
    <property type="project" value="InterPro"/>
</dbReference>
<protein>
    <recommendedName>
        <fullName evidence="4">PDEase domain-containing protein</fullName>
    </recommendedName>
</protein>
<dbReference type="PROSITE" id="PS51845">
    <property type="entry name" value="PDEASE_I_2"/>
    <property type="match status" value="1"/>
</dbReference>
<name>A0A6C0AUB3_9ZZZZ</name>
<dbReference type="Gene3D" id="1.10.1300.10">
    <property type="entry name" value="3'5'-cyclic nucleotide phosphodiesterase, catalytic domain"/>
    <property type="match status" value="1"/>
</dbReference>
<evidence type="ECO:0000256" key="1">
    <source>
        <dbReference type="ARBA" id="ARBA00022723"/>
    </source>
</evidence>
<accession>A0A6C0AUB3</accession>
<feature type="compositionally biased region" description="Basic residues" evidence="3">
    <location>
        <begin position="7"/>
        <end position="17"/>
    </location>
</feature>
<evidence type="ECO:0000259" key="4">
    <source>
        <dbReference type="PROSITE" id="PS51845"/>
    </source>
</evidence>
<proteinExistence type="predicted"/>
<dbReference type="GO" id="GO:0046872">
    <property type="term" value="F:metal ion binding"/>
    <property type="evidence" value="ECO:0007669"/>
    <property type="project" value="UniProtKB-KW"/>
</dbReference>
<feature type="domain" description="PDEase" evidence="4">
    <location>
        <begin position="78"/>
        <end position="470"/>
    </location>
</feature>
<dbReference type="InterPro" id="IPR002073">
    <property type="entry name" value="PDEase_catalytic_dom"/>
</dbReference>
<dbReference type="AlphaFoldDB" id="A0A6C0AUB3"/>
<keyword evidence="1" id="KW-0479">Metal-binding</keyword>
<dbReference type="Pfam" id="PF00233">
    <property type="entry name" value="PDEase_I"/>
    <property type="match status" value="1"/>
</dbReference>
<evidence type="ECO:0000256" key="2">
    <source>
        <dbReference type="ARBA" id="ARBA00022801"/>
    </source>
</evidence>
<dbReference type="EMBL" id="MN740865">
    <property type="protein sequence ID" value="QHS83053.1"/>
    <property type="molecule type" value="Genomic_DNA"/>
</dbReference>
<dbReference type="InterPro" id="IPR036971">
    <property type="entry name" value="PDEase_catalytic_dom_sf"/>
</dbReference>
<feature type="region of interest" description="Disordered" evidence="3">
    <location>
        <begin position="1"/>
        <end position="48"/>
    </location>
</feature>
<reference evidence="5" key="1">
    <citation type="journal article" date="2020" name="Nature">
        <title>Giant virus diversity and host interactions through global metagenomics.</title>
        <authorList>
            <person name="Schulz F."/>
            <person name="Roux S."/>
            <person name="Paez-Espino D."/>
            <person name="Jungbluth S."/>
            <person name="Walsh D.A."/>
            <person name="Denef V.J."/>
            <person name="McMahon K.D."/>
            <person name="Konstantinidis K.T."/>
            <person name="Eloe-Fadrosh E.A."/>
            <person name="Kyrpides N.C."/>
            <person name="Woyke T."/>
        </authorList>
    </citation>
    <scope>NUCLEOTIDE SEQUENCE</scope>
    <source>
        <strain evidence="5">GVMAG-S-1103017-74</strain>
    </source>
</reference>
<keyword evidence="2" id="KW-0378">Hydrolase</keyword>
<sequence length="495" mass="53352">MNSAAPRARRQRTRRATPRATTNTAQRTLAATDAARARPSTVPHHQTMHRALRVDVGDSTSTSAAAACGSDSTAAFGVTPPRAASAGGDGAAQQQWTFDAWRLSTRALTRHAVELLARLRVHEALGVQDDALWQLVHRVRAAYAFDNPYHNWRHAVDVLHTTCALWEHAGAQPTPRDDAMSTHDGVFCAGVALAALAHDAGHPGVTLPVARAVGRSLAPTRYAPASLEAHHSTLAWTCVNGDVCAGTLPLHNLRGQDVRRLRDVMEACILGTNMARHSAHLQHLHAVRDAAAAKQSPLGARYSSEHNIVARWEAVLGTATSPRANAAQMCLTHSDRAASWPSSSVTRDLEDSSARGAPLARGALATWAALVHAADLGAQTRDVEVALRWGDAVMDEFQEQVRTERDHDLPVTRFMVADTLRQRLQCQAGYLRNVALPLWQVTSDVLRLPRVVLDNARANTVAVEELARCAPDDCGAEYSMQDAHAALHHTLPGAG</sequence>
<dbReference type="PANTHER" id="PTHR11347">
    <property type="entry name" value="CYCLIC NUCLEOTIDE PHOSPHODIESTERASE"/>
    <property type="match status" value="1"/>
</dbReference>
<evidence type="ECO:0000313" key="5">
    <source>
        <dbReference type="EMBL" id="QHS83053.1"/>
    </source>
</evidence>
<evidence type="ECO:0000256" key="3">
    <source>
        <dbReference type="SAM" id="MobiDB-lite"/>
    </source>
</evidence>
<dbReference type="GO" id="GO:0004114">
    <property type="term" value="F:3',5'-cyclic-nucleotide phosphodiesterase activity"/>
    <property type="evidence" value="ECO:0007669"/>
    <property type="project" value="InterPro"/>
</dbReference>
<dbReference type="SUPFAM" id="SSF109604">
    <property type="entry name" value="HD-domain/PDEase-like"/>
    <property type="match status" value="1"/>
</dbReference>
<organism evidence="5">
    <name type="scientific">viral metagenome</name>
    <dbReference type="NCBI Taxonomy" id="1070528"/>
    <lineage>
        <taxon>unclassified sequences</taxon>
        <taxon>metagenomes</taxon>
        <taxon>organismal metagenomes</taxon>
    </lineage>
</organism>